<dbReference type="EMBL" id="JADNRY010000123">
    <property type="protein sequence ID" value="KAF9064456.1"/>
    <property type="molecule type" value="Genomic_DNA"/>
</dbReference>
<sequence length="184" mass="21486">MGKTLLLVCQRTLRLEGQGTIRIRSQRTHDIWVERLQNQWLLYSTHVLDTSLFFHAESNLTGCQLTLRWCSYSKKEKKKNCCKPTAGSARCSLLFCIALTRLMTYSRCPYANSSPSSILVLTHHGNVVLTEVSMCLYCYNSDWIDLLARMLQYELTRLIRLWTSIRAAYQWYSIQVRLHVVDKQ</sequence>
<evidence type="ECO:0000313" key="1">
    <source>
        <dbReference type="EMBL" id="KAF9064456.1"/>
    </source>
</evidence>
<reference evidence="1" key="1">
    <citation type="submission" date="2020-11" db="EMBL/GenBank/DDBJ databases">
        <authorList>
            <consortium name="DOE Joint Genome Institute"/>
            <person name="Ahrendt S."/>
            <person name="Riley R."/>
            <person name="Andreopoulos W."/>
            <person name="Labutti K."/>
            <person name="Pangilinan J."/>
            <person name="Ruiz-Duenas F.J."/>
            <person name="Barrasa J.M."/>
            <person name="Sanchez-Garcia M."/>
            <person name="Camarero S."/>
            <person name="Miyauchi S."/>
            <person name="Serrano A."/>
            <person name="Linde D."/>
            <person name="Babiker R."/>
            <person name="Drula E."/>
            <person name="Ayuso-Fernandez I."/>
            <person name="Pacheco R."/>
            <person name="Padilla G."/>
            <person name="Ferreira P."/>
            <person name="Barriuso J."/>
            <person name="Kellner H."/>
            <person name="Castanera R."/>
            <person name="Alfaro M."/>
            <person name="Ramirez L."/>
            <person name="Pisabarro A.G."/>
            <person name="Kuo A."/>
            <person name="Tritt A."/>
            <person name="Lipzen A."/>
            <person name="He G."/>
            <person name="Yan M."/>
            <person name="Ng V."/>
            <person name="Cullen D."/>
            <person name="Martin F."/>
            <person name="Rosso M.-N."/>
            <person name="Henrissat B."/>
            <person name="Hibbett D."/>
            <person name="Martinez A.T."/>
            <person name="Grigoriev I.V."/>
        </authorList>
    </citation>
    <scope>NUCLEOTIDE SEQUENCE</scope>
    <source>
        <strain evidence="1">AH 40177</strain>
    </source>
</reference>
<organism evidence="1 2">
    <name type="scientific">Rhodocollybia butyracea</name>
    <dbReference type="NCBI Taxonomy" id="206335"/>
    <lineage>
        <taxon>Eukaryota</taxon>
        <taxon>Fungi</taxon>
        <taxon>Dikarya</taxon>
        <taxon>Basidiomycota</taxon>
        <taxon>Agaricomycotina</taxon>
        <taxon>Agaricomycetes</taxon>
        <taxon>Agaricomycetidae</taxon>
        <taxon>Agaricales</taxon>
        <taxon>Marasmiineae</taxon>
        <taxon>Omphalotaceae</taxon>
        <taxon>Rhodocollybia</taxon>
    </lineage>
</organism>
<dbReference type="AlphaFoldDB" id="A0A9P5U310"/>
<name>A0A9P5U310_9AGAR</name>
<accession>A0A9P5U310</accession>
<evidence type="ECO:0000313" key="2">
    <source>
        <dbReference type="Proteomes" id="UP000772434"/>
    </source>
</evidence>
<gene>
    <name evidence="1" type="ORF">BDP27DRAFT_162619</name>
</gene>
<protein>
    <submittedName>
        <fullName evidence="1">Uncharacterized protein</fullName>
    </submittedName>
</protein>
<comment type="caution">
    <text evidence="1">The sequence shown here is derived from an EMBL/GenBank/DDBJ whole genome shotgun (WGS) entry which is preliminary data.</text>
</comment>
<keyword evidence="2" id="KW-1185">Reference proteome</keyword>
<dbReference type="Proteomes" id="UP000772434">
    <property type="component" value="Unassembled WGS sequence"/>
</dbReference>
<proteinExistence type="predicted"/>